<feature type="compositionally biased region" description="Polar residues" evidence="1">
    <location>
        <begin position="207"/>
        <end position="223"/>
    </location>
</feature>
<protein>
    <submittedName>
        <fullName evidence="3">DUF115 domain-containing protein</fullName>
    </submittedName>
</protein>
<dbReference type="PANTHER" id="PTHR41786:SF1">
    <property type="entry name" value="6-HYDROXYMETHYLPTERIN DIPHOSPHOKINASE MPTE-LIKE DOMAIN-CONTAINING PROTEIN"/>
    <property type="match status" value="1"/>
</dbReference>
<dbReference type="EMBL" id="WBUI01000020">
    <property type="protein sequence ID" value="KAB2930519.1"/>
    <property type="molecule type" value="Genomic_DNA"/>
</dbReference>
<comment type="caution">
    <text evidence="3">The sequence shown here is derived from an EMBL/GenBank/DDBJ whole genome shotgun (WGS) entry which is preliminary data.</text>
</comment>
<organism evidence="3 4">
    <name type="scientific">Leptonema illini</name>
    <dbReference type="NCBI Taxonomy" id="183"/>
    <lineage>
        <taxon>Bacteria</taxon>
        <taxon>Pseudomonadati</taxon>
        <taxon>Spirochaetota</taxon>
        <taxon>Spirochaetia</taxon>
        <taxon>Leptospirales</taxon>
        <taxon>Leptospiraceae</taxon>
        <taxon>Leptonema</taxon>
    </lineage>
</organism>
<proteinExistence type="predicted"/>
<reference evidence="3 4" key="1">
    <citation type="submission" date="2019-10" db="EMBL/GenBank/DDBJ databases">
        <title>Extracellular Electron Transfer in a Candidatus Methanoperedens spp. Enrichment Culture.</title>
        <authorList>
            <person name="Berger S."/>
            <person name="Rangel Shaw D."/>
            <person name="Berben T."/>
            <person name="In 'T Zandt M."/>
            <person name="Frank J."/>
            <person name="Reimann J."/>
            <person name="Jetten M.S.M."/>
            <person name="Welte C.U."/>
        </authorList>
    </citation>
    <scope>NUCLEOTIDE SEQUENCE [LARGE SCALE GENOMIC DNA]</scope>
    <source>
        <strain evidence="3">SB12</strain>
    </source>
</reference>
<evidence type="ECO:0000313" key="4">
    <source>
        <dbReference type="Proteomes" id="UP000460298"/>
    </source>
</evidence>
<feature type="domain" description="6-hydroxymethylpterin diphosphokinase MptE-like" evidence="2">
    <location>
        <begin position="239"/>
        <end position="398"/>
    </location>
</feature>
<dbReference type="PANTHER" id="PTHR41786">
    <property type="entry name" value="MOTILITY ACCESSORY FACTOR MAF"/>
    <property type="match status" value="1"/>
</dbReference>
<dbReference type="InterPro" id="IPR002826">
    <property type="entry name" value="MptE-like"/>
</dbReference>
<sequence>MDTASILKRKPYLHSLFAGAGTFYRFETARSGERFVVGSRPLASRFAPGDEASRMLAAYRPGRILVVSGAGNPLVIERLLRLRSETQICILIDHRQELLRFLVNGDAAVREFAATPNCHIFSPSMLDSLWSYLAGLPVDGFRGVTMIRHPGSMSDDPSFYREVEGRIHGFLKSGLSDLLTRFEFESLWLRNTLLNLRFLPPHDSVREQSPTPQSGSSPERSTQLPASPALLAHWQGCWKGPALLVGAGPSLRESLPLIKALAPHCLIVACDTALKPLLRSGIRPQIVHVLDAQPHTLLHLRGEDLTDTVIFADLVVHPHLPEKLRTPFVFSTTAKYYFDAAGRSVQLQTPGAALAQKQCGEIGSLQSGGSVATSAFDMLRFLEASAILLIGTDMAWTHRQLHCVSTHHYEKWAGTQHRLQSLEHINESLMQRRQLQPVESVNGGSTSGDHVLDLYRHWFEESIGNLPDLPVWNLTADGALINGAYRPVALDSQSVLAELRDRRLLQSRSAQSIFAEAPSVTERRSDILEAFAGDLATFFSTEPTDQTLSEFFERYPDALALRKKADSYIKRNADRLTKERRQAVMQKYVGREVRRLRRWIYGRSGA</sequence>
<name>A0A833H087_9LEPT</name>
<dbReference type="Pfam" id="PF01973">
    <property type="entry name" value="MptE-like"/>
    <property type="match status" value="1"/>
</dbReference>
<dbReference type="AlphaFoldDB" id="A0A833H087"/>
<gene>
    <name evidence="3" type="ORF">F9K24_16830</name>
</gene>
<evidence type="ECO:0000313" key="3">
    <source>
        <dbReference type="EMBL" id="KAB2930519.1"/>
    </source>
</evidence>
<dbReference type="Proteomes" id="UP000460298">
    <property type="component" value="Unassembled WGS sequence"/>
</dbReference>
<evidence type="ECO:0000256" key="1">
    <source>
        <dbReference type="SAM" id="MobiDB-lite"/>
    </source>
</evidence>
<evidence type="ECO:0000259" key="2">
    <source>
        <dbReference type="Pfam" id="PF01973"/>
    </source>
</evidence>
<feature type="region of interest" description="Disordered" evidence="1">
    <location>
        <begin position="204"/>
        <end position="223"/>
    </location>
</feature>
<accession>A0A833H087</accession>